<evidence type="ECO:0000256" key="1">
    <source>
        <dbReference type="ARBA" id="ARBA00009388"/>
    </source>
</evidence>
<feature type="active site" description="Proton donor" evidence="7">
    <location>
        <position position="280"/>
    </location>
</feature>
<dbReference type="PRINTS" id="PR00730">
    <property type="entry name" value="THERMOLYSIN"/>
</dbReference>
<keyword evidence="12" id="KW-1185">Reference proteome</keyword>
<dbReference type="GO" id="GO:0005576">
    <property type="term" value="C:extracellular region"/>
    <property type="evidence" value="ECO:0007669"/>
    <property type="project" value="UniProtKB-SubCell"/>
</dbReference>
<dbReference type="SUPFAM" id="SSF55486">
    <property type="entry name" value="Metalloproteases ('zincins'), catalytic domain"/>
    <property type="match status" value="1"/>
</dbReference>
<proteinExistence type="inferred from homology"/>
<evidence type="ECO:0000256" key="7">
    <source>
        <dbReference type="PIRSR" id="PIRSR623612-1"/>
    </source>
</evidence>
<keyword evidence="4 8" id="KW-0378">Hydrolase</keyword>
<dbReference type="Gene3D" id="3.10.170.10">
    <property type="match status" value="1"/>
</dbReference>
<evidence type="ECO:0000313" key="12">
    <source>
        <dbReference type="Proteomes" id="UP000318681"/>
    </source>
</evidence>
<accession>A0A558QWK3</accession>
<dbReference type="RefSeq" id="WP_145154453.1">
    <property type="nucleotide sequence ID" value="NZ_VNIM01000087.1"/>
</dbReference>
<evidence type="ECO:0000256" key="5">
    <source>
        <dbReference type="ARBA" id="ARBA00022833"/>
    </source>
</evidence>
<dbReference type="EC" id="3.4.24.-" evidence="8"/>
<dbReference type="Proteomes" id="UP000318681">
    <property type="component" value="Unassembled WGS sequence"/>
</dbReference>
<dbReference type="GO" id="GO:0006508">
    <property type="term" value="P:proteolysis"/>
    <property type="evidence" value="ECO:0007669"/>
    <property type="project" value="UniProtKB-KW"/>
</dbReference>
<dbReference type="InterPro" id="IPR027268">
    <property type="entry name" value="Peptidase_M4/M1_CTD_sf"/>
</dbReference>
<dbReference type="Pfam" id="PF02868">
    <property type="entry name" value="Peptidase_M4_C"/>
    <property type="match status" value="1"/>
</dbReference>
<reference evidence="11 12" key="1">
    <citation type="submission" date="2019-07" db="EMBL/GenBank/DDBJ databases">
        <title>Sphingomonas solaris sp. nov., isolated from a solar panel from Boston, Massachusetts.</title>
        <authorList>
            <person name="Tanner K."/>
            <person name="Pascual J."/>
            <person name="Mancuso C."/>
            <person name="Pereto J."/>
            <person name="Khalil A."/>
            <person name="Vilanova C."/>
        </authorList>
    </citation>
    <scope>NUCLEOTIDE SEQUENCE [LARGE SCALE GENOMIC DNA]</scope>
    <source>
        <strain evidence="11 12">R4DWN</strain>
    </source>
</reference>
<evidence type="ECO:0000313" key="11">
    <source>
        <dbReference type="EMBL" id="TVV71452.1"/>
    </source>
</evidence>
<feature type="domain" description="Peptidase M4 C-terminal" evidence="10">
    <location>
        <begin position="189"/>
        <end position="358"/>
    </location>
</feature>
<dbReference type="EMBL" id="VNIM01000087">
    <property type="protein sequence ID" value="TVV71452.1"/>
    <property type="molecule type" value="Genomic_DNA"/>
</dbReference>
<evidence type="ECO:0000259" key="9">
    <source>
        <dbReference type="Pfam" id="PF01447"/>
    </source>
</evidence>
<keyword evidence="6 8" id="KW-0482">Metalloprotease</keyword>
<dbReference type="InterPro" id="IPR013856">
    <property type="entry name" value="Peptidase_M4_domain"/>
</dbReference>
<dbReference type="PANTHER" id="PTHR43579:SF1">
    <property type="entry name" value="NEUTRAL METALLOPROTEINASE"/>
    <property type="match status" value="1"/>
</dbReference>
<dbReference type="CDD" id="cd09597">
    <property type="entry name" value="M4_TLP"/>
    <property type="match status" value="1"/>
</dbReference>
<evidence type="ECO:0000256" key="2">
    <source>
        <dbReference type="ARBA" id="ARBA00022670"/>
    </source>
</evidence>
<keyword evidence="8" id="KW-0964">Secreted</keyword>
<keyword evidence="2 8" id="KW-0645">Protease</keyword>
<dbReference type="OrthoDB" id="5378341at2"/>
<evidence type="ECO:0000259" key="10">
    <source>
        <dbReference type="Pfam" id="PF02868"/>
    </source>
</evidence>
<evidence type="ECO:0000256" key="6">
    <source>
        <dbReference type="ARBA" id="ARBA00023049"/>
    </source>
</evidence>
<dbReference type="AlphaFoldDB" id="A0A558QWK3"/>
<dbReference type="InterPro" id="IPR001570">
    <property type="entry name" value="Peptidase_M4_C_domain"/>
</dbReference>
<keyword evidence="3" id="KW-0479">Metal-binding</keyword>
<organism evidence="11 12">
    <name type="scientific">Alterirhizorhabdus solaris</name>
    <dbReference type="NCBI Taxonomy" id="2529389"/>
    <lineage>
        <taxon>Bacteria</taxon>
        <taxon>Pseudomonadati</taxon>
        <taxon>Pseudomonadota</taxon>
        <taxon>Alphaproteobacteria</taxon>
        <taxon>Sphingomonadales</taxon>
        <taxon>Rhizorhabdaceae</taxon>
        <taxon>Alterirhizorhabdus</taxon>
    </lineage>
</organism>
<evidence type="ECO:0000256" key="8">
    <source>
        <dbReference type="RuleBase" id="RU366073"/>
    </source>
</evidence>
<dbReference type="Gene3D" id="1.10.390.10">
    <property type="entry name" value="Neutral Protease Domain 2"/>
    <property type="match status" value="1"/>
</dbReference>
<dbReference type="PANTHER" id="PTHR43579">
    <property type="match status" value="1"/>
</dbReference>
<sequence>MCASTHRHSLHCILPPYILSQIAENGSPELRAIAMHSLLIDPTIRIVRASTAGPVTGTIARRRSAAGNVLTPSPLRTIRDAGGEPEAPGPIVVRREGQGPTGDVAVDEAYDGLGATFDLFWEAYQRNSIDDAGLPLDATVHYDRDYDNAFWDGTQMVFGDGDGELFNRFTIALDVIGHELTHGVTEKEAGLVYFNQSGALNESISDVFGSLVKQRLLGQTADQADWLIGAGLLTSAVNGVALRSMKEPGTAYDDPVLGKDPQPGHMDDFVRTNQDNGGVHINSGIPNRAFYLSATAIGGNAWDQAGRIWYNTLLDPNTRANTDFAGFARVTIDVAGRLHGTESAEATAVAEAWTAVGVI</sequence>
<feature type="domain" description="Peptidase M4" evidence="9">
    <location>
        <begin position="104"/>
        <end position="186"/>
    </location>
</feature>
<evidence type="ECO:0000256" key="3">
    <source>
        <dbReference type="ARBA" id="ARBA00022723"/>
    </source>
</evidence>
<comment type="caution">
    <text evidence="11">The sequence shown here is derived from an EMBL/GenBank/DDBJ whole genome shotgun (WGS) entry which is preliminary data.</text>
</comment>
<comment type="subcellular location">
    <subcellularLocation>
        <location evidence="8">Secreted</location>
    </subcellularLocation>
</comment>
<protein>
    <recommendedName>
        <fullName evidence="8">Neutral metalloproteinase</fullName>
        <ecNumber evidence="8">3.4.24.-</ecNumber>
    </recommendedName>
</protein>
<gene>
    <name evidence="11" type="ORF">FOY91_16805</name>
</gene>
<evidence type="ECO:0000256" key="4">
    <source>
        <dbReference type="ARBA" id="ARBA00022801"/>
    </source>
</evidence>
<keyword evidence="5 8" id="KW-0862">Zinc</keyword>
<comment type="cofactor">
    <cofactor evidence="8">
        <name>Zn(2+)</name>
        <dbReference type="ChEBI" id="CHEBI:29105"/>
    </cofactor>
</comment>
<dbReference type="GO" id="GO:0004222">
    <property type="term" value="F:metalloendopeptidase activity"/>
    <property type="evidence" value="ECO:0007669"/>
    <property type="project" value="UniProtKB-UniRule"/>
</dbReference>
<comment type="similarity">
    <text evidence="1 8">Belongs to the peptidase M4 family.</text>
</comment>
<comment type="function">
    <text evidence="8">Extracellular zinc metalloprotease.</text>
</comment>
<name>A0A558QWK3_9SPHN</name>
<dbReference type="InterPro" id="IPR023612">
    <property type="entry name" value="Peptidase_M4"/>
</dbReference>
<dbReference type="GO" id="GO:0046872">
    <property type="term" value="F:metal ion binding"/>
    <property type="evidence" value="ECO:0007669"/>
    <property type="project" value="UniProtKB-UniRule"/>
</dbReference>
<dbReference type="Pfam" id="PF01447">
    <property type="entry name" value="Peptidase_M4"/>
    <property type="match status" value="1"/>
</dbReference>
<feature type="active site" evidence="7">
    <location>
        <position position="179"/>
    </location>
</feature>
<dbReference type="InterPro" id="IPR052759">
    <property type="entry name" value="Metalloprotease_M4"/>
</dbReference>